<dbReference type="AlphaFoldDB" id="A0A0U1LXU3"/>
<dbReference type="PROSITE" id="PS00463">
    <property type="entry name" value="ZN2_CY6_FUNGAL_1"/>
    <property type="match status" value="1"/>
</dbReference>
<dbReference type="GO" id="GO:0003677">
    <property type="term" value="F:DNA binding"/>
    <property type="evidence" value="ECO:0007669"/>
    <property type="project" value="UniProtKB-KW"/>
</dbReference>
<dbReference type="Pfam" id="PF11951">
    <property type="entry name" value="Fungal_trans_2"/>
    <property type="match status" value="1"/>
</dbReference>
<evidence type="ECO:0000313" key="9">
    <source>
        <dbReference type="Proteomes" id="UP000054383"/>
    </source>
</evidence>
<dbReference type="PANTHER" id="PTHR36206:SF16">
    <property type="entry name" value="TRANSCRIPTION FACTOR DOMAIN-CONTAINING PROTEIN-RELATED"/>
    <property type="match status" value="1"/>
</dbReference>
<feature type="domain" description="Zn(2)-C6 fungal-type" evidence="7">
    <location>
        <begin position="17"/>
        <end position="45"/>
    </location>
</feature>
<dbReference type="OrthoDB" id="3172332at2759"/>
<reference evidence="8 9" key="1">
    <citation type="submission" date="2015-04" db="EMBL/GenBank/DDBJ databases">
        <authorList>
            <person name="Syromyatnikov M.Y."/>
            <person name="Popov V.N."/>
        </authorList>
    </citation>
    <scope>NUCLEOTIDE SEQUENCE [LARGE SCALE GENOMIC DNA]</scope>
    <source>
        <strain evidence="8">WF-38-12</strain>
    </source>
</reference>
<dbReference type="OMA" id="ESWPHRE"/>
<dbReference type="GO" id="GO:0008270">
    <property type="term" value="F:zinc ion binding"/>
    <property type="evidence" value="ECO:0007669"/>
    <property type="project" value="InterPro"/>
</dbReference>
<evidence type="ECO:0000313" key="8">
    <source>
        <dbReference type="EMBL" id="CRG88184.1"/>
    </source>
</evidence>
<evidence type="ECO:0000256" key="1">
    <source>
        <dbReference type="ARBA" id="ARBA00022723"/>
    </source>
</evidence>
<dbReference type="EMBL" id="CVMT01000004">
    <property type="protein sequence ID" value="CRG88184.1"/>
    <property type="molecule type" value="Genomic_DNA"/>
</dbReference>
<evidence type="ECO:0000256" key="3">
    <source>
        <dbReference type="ARBA" id="ARBA00023015"/>
    </source>
</evidence>
<keyword evidence="4" id="KW-0238">DNA-binding</keyword>
<dbReference type="InterPro" id="IPR052360">
    <property type="entry name" value="Transcr_Regulatory_Proteins"/>
</dbReference>
<evidence type="ECO:0000256" key="2">
    <source>
        <dbReference type="ARBA" id="ARBA00022833"/>
    </source>
</evidence>
<dbReference type="PANTHER" id="PTHR36206">
    <property type="entry name" value="ASPERCRYPTIN BIOSYNTHESIS CLUSTER-SPECIFIC TRANSCRIPTION REGULATOR ATNN-RELATED"/>
    <property type="match status" value="1"/>
</dbReference>
<evidence type="ECO:0000256" key="6">
    <source>
        <dbReference type="ARBA" id="ARBA00023242"/>
    </source>
</evidence>
<gene>
    <name evidence="8" type="ORF">PISL3812_05211</name>
</gene>
<dbReference type="GO" id="GO:0000981">
    <property type="term" value="F:DNA-binding transcription factor activity, RNA polymerase II-specific"/>
    <property type="evidence" value="ECO:0007669"/>
    <property type="project" value="InterPro"/>
</dbReference>
<dbReference type="Gene3D" id="4.10.240.10">
    <property type="entry name" value="Zn(2)-C6 fungal-type DNA-binding domain"/>
    <property type="match status" value="1"/>
</dbReference>
<evidence type="ECO:0000259" key="7">
    <source>
        <dbReference type="PROSITE" id="PS50048"/>
    </source>
</evidence>
<keyword evidence="1" id="KW-0479">Metal-binding</keyword>
<dbReference type="PROSITE" id="PS50048">
    <property type="entry name" value="ZN2_CY6_FUNGAL_2"/>
    <property type="match status" value="1"/>
</dbReference>
<dbReference type="InterPro" id="IPR036864">
    <property type="entry name" value="Zn2-C6_fun-type_DNA-bd_sf"/>
</dbReference>
<keyword evidence="6" id="KW-0539">Nucleus</keyword>
<dbReference type="Proteomes" id="UP000054383">
    <property type="component" value="Unassembled WGS sequence"/>
</dbReference>
<proteinExistence type="predicted"/>
<evidence type="ECO:0000256" key="5">
    <source>
        <dbReference type="ARBA" id="ARBA00023163"/>
    </source>
</evidence>
<dbReference type="SMART" id="SM00066">
    <property type="entry name" value="GAL4"/>
    <property type="match status" value="1"/>
</dbReference>
<dbReference type="CDD" id="cd00067">
    <property type="entry name" value="GAL4"/>
    <property type="match status" value="1"/>
</dbReference>
<accession>A0A0U1LXU3</accession>
<evidence type="ECO:0000256" key="4">
    <source>
        <dbReference type="ARBA" id="ARBA00023125"/>
    </source>
</evidence>
<dbReference type="Pfam" id="PF00172">
    <property type="entry name" value="Zn_clus"/>
    <property type="match status" value="1"/>
</dbReference>
<name>A0A0U1LXU3_TALIS</name>
<dbReference type="InterPro" id="IPR001138">
    <property type="entry name" value="Zn2Cys6_DnaBD"/>
</dbReference>
<keyword evidence="2" id="KW-0862">Zinc</keyword>
<dbReference type="STRING" id="28573.A0A0U1LXU3"/>
<sequence length="535" mass="60558">MAEKPRQKKFTRRSRTGCRTCRARHVKCDETPVACNNCTSAGWKCDGYDANRAKLTAHGRDSQICVKLPSPYSNIVSKPQLGSSLDEWRAFAFFQASTVPKMAGFFDSCLWNKLVLPMCFAEPAVSHAVVALSTMHEDLEVHGTPLPREDLNNNRHRFAMEQYGQALSALSRRRYVHDPNLRDVVLTCCLLFVVFELLRGRYDPALLHLEKGLSIIRDPGWNHDDDQHADGSLSEAMSRLDVQAVFFGVKEHYFDPTSVSETFTGDSLPNFRNLEEARREFDYVSNRIFRFVRYVASLMSKGSPLEILVERLGEHQIELKDELAKYSQRLNKSKRLLLRPGGPREQRAFDLICLHYLSLSVLLDTYLDEEEILNSDAHVNACEDLLVLSEKVMNSVKAESGSDWKSLPSLSLDTGIIPSLFYVCSKCPCGPMRQRALNLLESWPHREGLWDSNLVAIMARQLVAIEAEEEAQRLSIEGAAPTSYSMASISTDSRVQYAFMHVADDQTHAVITYTTKEAEKEGTKKTRLVMLNDHV</sequence>
<keyword evidence="5" id="KW-0804">Transcription</keyword>
<dbReference type="SUPFAM" id="SSF57701">
    <property type="entry name" value="Zn2/Cys6 DNA-binding domain"/>
    <property type="match status" value="1"/>
</dbReference>
<dbReference type="InterPro" id="IPR021858">
    <property type="entry name" value="Fun_TF"/>
</dbReference>
<organism evidence="8 9">
    <name type="scientific">Talaromyces islandicus</name>
    <name type="common">Penicillium islandicum</name>
    <dbReference type="NCBI Taxonomy" id="28573"/>
    <lineage>
        <taxon>Eukaryota</taxon>
        <taxon>Fungi</taxon>
        <taxon>Dikarya</taxon>
        <taxon>Ascomycota</taxon>
        <taxon>Pezizomycotina</taxon>
        <taxon>Eurotiomycetes</taxon>
        <taxon>Eurotiomycetidae</taxon>
        <taxon>Eurotiales</taxon>
        <taxon>Trichocomaceae</taxon>
        <taxon>Talaromyces</taxon>
        <taxon>Talaromyces sect. Islandici</taxon>
    </lineage>
</organism>
<keyword evidence="3" id="KW-0805">Transcription regulation</keyword>
<keyword evidence="9" id="KW-1185">Reference proteome</keyword>
<protein>
    <recommendedName>
        <fullName evidence="7">Zn(2)-C6 fungal-type domain-containing protein</fullName>
    </recommendedName>
</protein>